<dbReference type="GO" id="GO:0032259">
    <property type="term" value="P:methylation"/>
    <property type="evidence" value="ECO:0007669"/>
    <property type="project" value="UniProtKB-KW"/>
</dbReference>
<keyword evidence="13" id="KW-1185">Reference proteome</keyword>
<dbReference type="EMBL" id="JBGMEK010000001">
    <property type="protein sequence ID" value="MFA0809550.1"/>
    <property type="molecule type" value="Genomic_DNA"/>
</dbReference>
<dbReference type="InterPro" id="IPR025745">
    <property type="entry name" value="Mrr-like_N_dom"/>
</dbReference>
<evidence type="ECO:0000256" key="8">
    <source>
        <dbReference type="RuleBase" id="RU362026"/>
    </source>
</evidence>
<evidence type="ECO:0000256" key="6">
    <source>
        <dbReference type="ARBA" id="ARBA00023125"/>
    </source>
</evidence>
<dbReference type="RefSeq" id="WP_371837167.1">
    <property type="nucleotide sequence ID" value="NZ_JBGMEK010000001.1"/>
</dbReference>
<dbReference type="EC" id="2.1.1.-" evidence="8"/>
<sequence>MQLSLFDHVKNVYSETSSPLDNETLYARVAARAGITEGELNTRSPIGKSGAPRSKLKRAIRWHQQTMKSSGWIEKTGDRGVWKLTRNGKKQLTKVSAKYSIVAFSTDLGVAIWGNCTNAFKNLNEKISLVLTSPPYPLKQSRAYGNVNVDQYIDFICSSLEPMIKQLKPGGSVTINLSNDIFEHRSPARSLYLEKLTIALSERLGLSLMDRLIWNCPNKPPGPVQWCSKHEHRFQLNYGYEPILWFSNDPLKVLSNNNRVLIPHTEKHLKLIQSGGEKRSADYSDGAHRIRPGNYSNATPGRIPKNVITIPNTCHSQRQYKARARELNLPVHGAPMPLALAKFLIEFLTPLGALVAEPFGGSLTTALAAEELGRRWIATEIFWEYLCGGAARFNNAVVNPFFSTVAKM</sequence>
<feature type="region of interest" description="Disordered" evidence="9">
    <location>
        <begin position="279"/>
        <end position="299"/>
    </location>
</feature>
<keyword evidence="6" id="KW-0238">DNA-binding</keyword>
<evidence type="ECO:0000313" key="12">
    <source>
        <dbReference type="EMBL" id="MFA0809550.1"/>
    </source>
</evidence>
<dbReference type="Gene3D" id="3.40.50.150">
    <property type="entry name" value="Vaccinia Virus protein VP39"/>
    <property type="match status" value="1"/>
</dbReference>
<evidence type="ECO:0000256" key="4">
    <source>
        <dbReference type="ARBA" id="ARBA00022691"/>
    </source>
</evidence>
<accession>A0ABV4NVD6</accession>
<keyword evidence="5" id="KW-0680">Restriction system</keyword>
<dbReference type="PROSITE" id="PS00093">
    <property type="entry name" value="N4_MTASE"/>
    <property type="match status" value="1"/>
</dbReference>
<dbReference type="PRINTS" id="PR00508">
    <property type="entry name" value="S21N4MTFRASE"/>
</dbReference>
<keyword evidence="3" id="KW-0808">Transferase</keyword>
<dbReference type="GO" id="GO:0008168">
    <property type="term" value="F:methyltransferase activity"/>
    <property type="evidence" value="ECO:0007669"/>
    <property type="project" value="UniProtKB-KW"/>
</dbReference>
<comment type="catalytic activity">
    <reaction evidence="7">
        <text>a 2'-deoxycytidine in DNA + S-adenosyl-L-methionine = an N(4)-methyl-2'-deoxycytidine in DNA + S-adenosyl-L-homocysteine + H(+)</text>
        <dbReference type="Rhea" id="RHEA:16857"/>
        <dbReference type="Rhea" id="RHEA-COMP:11369"/>
        <dbReference type="Rhea" id="RHEA-COMP:13674"/>
        <dbReference type="ChEBI" id="CHEBI:15378"/>
        <dbReference type="ChEBI" id="CHEBI:57856"/>
        <dbReference type="ChEBI" id="CHEBI:59789"/>
        <dbReference type="ChEBI" id="CHEBI:85452"/>
        <dbReference type="ChEBI" id="CHEBI:137933"/>
        <dbReference type="EC" id="2.1.1.113"/>
    </reaction>
</comment>
<dbReference type="InterPro" id="IPR002941">
    <property type="entry name" value="DNA_methylase_N4/N6"/>
</dbReference>
<dbReference type="InterPro" id="IPR001091">
    <property type="entry name" value="RM_Methyltransferase"/>
</dbReference>
<feature type="domain" description="Restriction system protein Mrr-like N-terminal" evidence="11">
    <location>
        <begin position="18"/>
        <end position="92"/>
    </location>
</feature>
<dbReference type="Proteomes" id="UP001569428">
    <property type="component" value="Unassembled WGS sequence"/>
</dbReference>
<keyword evidence="2 12" id="KW-0489">Methyltransferase</keyword>
<dbReference type="SUPFAM" id="SSF53335">
    <property type="entry name" value="S-adenosyl-L-methionine-dependent methyltransferases"/>
    <property type="match status" value="1"/>
</dbReference>
<evidence type="ECO:0000256" key="1">
    <source>
        <dbReference type="ARBA" id="ARBA00010203"/>
    </source>
</evidence>
<proteinExistence type="inferred from homology"/>
<dbReference type="Pfam" id="PF01555">
    <property type="entry name" value="N6_N4_Mtase"/>
    <property type="match status" value="1"/>
</dbReference>
<evidence type="ECO:0000256" key="2">
    <source>
        <dbReference type="ARBA" id="ARBA00022603"/>
    </source>
</evidence>
<evidence type="ECO:0000256" key="3">
    <source>
        <dbReference type="ARBA" id="ARBA00022679"/>
    </source>
</evidence>
<evidence type="ECO:0000259" key="11">
    <source>
        <dbReference type="Pfam" id="PF14338"/>
    </source>
</evidence>
<evidence type="ECO:0000259" key="10">
    <source>
        <dbReference type="Pfam" id="PF01555"/>
    </source>
</evidence>
<keyword evidence="4" id="KW-0949">S-adenosyl-L-methionine</keyword>
<dbReference type="Pfam" id="PF14338">
    <property type="entry name" value="Mrr_N"/>
    <property type="match status" value="1"/>
</dbReference>
<comment type="caution">
    <text evidence="12">The sequence shown here is derived from an EMBL/GenBank/DDBJ whole genome shotgun (WGS) entry which is preliminary data.</text>
</comment>
<name>A0ABV4NVD6_9GAMM</name>
<feature type="compositionally biased region" description="Basic and acidic residues" evidence="9">
    <location>
        <begin position="279"/>
        <end position="288"/>
    </location>
</feature>
<evidence type="ECO:0000256" key="7">
    <source>
        <dbReference type="ARBA" id="ARBA00049120"/>
    </source>
</evidence>
<evidence type="ECO:0000256" key="9">
    <source>
        <dbReference type="SAM" id="MobiDB-lite"/>
    </source>
</evidence>
<evidence type="ECO:0000256" key="5">
    <source>
        <dbReference type="ARBA" id="ARBA00022747"/>
    </source>
</evidence>
<comment type="similarity">
    <text evidence="1">Belongs to the N(4)/N(6)-methyltransferase family. N(4) subfamily.</text>
</comment>
<evidence type="ECO:0000313" key="13">
    <source>
        <dbReference type="Proteomes" id="UP001569428"/>
    </source>
</evidence>
<reference evidence="12 13" key="1">
    <citation type="submission" date="2024-08" db="EMBL/GenBank/DDBJ databases">
        <authorList>
            <person name="Ishaq N."/>
        </authorList>
    </citation>
    <scope>NUCLEOTIDE SEQUENCE [LARGE SCALE GENOMIC DNA]</scope>
    <source>
        <strain evidence="12 13">DSM 18651</strain>
    </source>
</reference>
<organism evidence="12 13">
    <name type="scientific">Microbulbifer epialgicus</name>
    <dbReference type="NCBI Taxonomy" id="393907"/>
    <lineage>
        <taxon>Bacteria</taxon>
        <taxon>Pseudomonadati</taxon>
        <taxon>Pseudomonadota</taxon>
        <taxon>Gammaproteobacteria</taxon>
        <taxon>Cellvibrionales</taxon>
        <taxon>Microbulbiferaceae</taxon>
        <taxon>Microbulbifer</taxon>
    </lineage>
</organism>
<feature type="domain" description="DNA methylase N-4/N-6" evidence="10">
    <location>
        <begin position="127"/>
        <end position="386"/>
    </location>
</feature>
<protein>
    <recommendedName>
        <fullName evidence="8">Methyltransferase</fullName>
        <ecNumber evidence="8">2.1.1.-</ecNumber>
    </recommendedName>
</protein>
<gene>
    <name evidence="12" type="ORF">ACCI49_01340</name>
</gene>
<dbReference type="InterPro" id="IPR029063">
    <property type="entry name" value="SAM-dependent_MTases_sf"/>
</dbReference>
<dbReference type="InterPro" id="IPR017985">
    <property type="entry name" value="MeTrfase_CN4_CS"/>
</dbReference>